<dbReference type="SUPFAM" id="SSF158587">
    <property type="entry name" value="Jann4075-like"/>
    <property type="match status" value="1"/>
</dbReference>
<organism evidence="1 2">
    <name type="scientific">Microvirga flocculans</name>
    <dbReference type="NCBI Taxonomy" id="217168"/>
    <lineage>
        <taxon>Bacteria</taxon>
        <taxon>Pseudomonadati</taxon>
        <taxon>Pseudomonadota</taxon>
        <taxon>Alphaproteobacteria</taxon>
        <taxon>Hyphomicrobiales</taxon>
        <taxon>Methylobacteriaceae</taxon>
        <taxon>Microvirga</taxon>
    </lineage>
</organism>
<evidence type="ECO:0000313" key="1">
    <source>
        <dbReference type="EMBL" id="MBB4039384.1"/>
    </source>
</evidence>
<dbReference type="Gene3D" id="1.10.238.120">
    <property type="entry name" value="Jann4075-like"/>
    <property type="match status" value="1"/>
</dbReference>
<evidence type="ECO:0008006" key="3">
    <source>
        <dbReference type="Google" id="ProtNLM"/>
    </source>
</evidence>
<dbReference type="Proteomes" id="UP000519439">
    <property type="component" value="Unassembled WGS sequence"/>
</dbReference>
<dbReference type="Pfam" id="PF11015">
    <property type="entry name" value="DUF2853"/>
    <property type="match status" value="1"/>
</dbReference>
<dbReference type="InterPro" id="IPR021274">
    <property type="entry name" value="DUF2853"/>
</dbReference>
<reference evidence="1 2" key="1">
    <citation type="submission" date="2020-08" db="EMBL/GenBank/DDBJ databases">
        <title>Genomic Encyclopedia of Type Strains, Phase IV (KMG-IV): sequencing the most valuable type-strain genomes for metagenomic binning, comparative biology and taxonomic classification.</title>
        <authorList>
            <person name="Goeker M."/>
        </authorList>
    </citation>
    <scope>NUCLEOTIDE SEQUENCE [LARGE SCALE GENOMIC DNA]</scope>
    <source>
        <strain evidence="1 2">DSM 15743</strain>
    </source>
</reference>
<evidence type="ECO:0000313" key="2">
    <source>
        <dbReference type="Proteomes" id="UP000519439"/>
    </source>
</evidence>
<gene>
    <name evidence="1" type="ORF">GGR34_001026</name>
</gene>
<accession>A0A7W6IDG3</accession>
<dbReference type="EMBL" id="JACIDC010000003">
    <property type="protein sequence ID" value="MBB4039384.1"/>
    <property type="molecule type" value="Genomic_DNA"/>
</dbReference>
<dbReference type="AlphaFoldDB" id="A0A7W6IDG3"/>
<comment type="caution">
    <text evidence="1">The sequence shown here is derived from an EMBL/GenBank/DDBJ whole genome shotgun (WGS) entry which is preliminary data.</text>
</comment>
<dbReference type="RefSeq" id="WP_027317355.1">
    <property type="nucleotide sequence ID" value="NZ_JACIDC010000003.1"/>
</dbReference>
<dbReference type="InterPro" id="IPR023154">
    <property type="entry name" value="Jann4075-like_sf"/>
</dbReference>
<keyword evidence="2" id="KW-1185">Reference proteome</keyword>
<sequence>MAEDWAVDVKKYVPNADDKAIAGIVRYCGIALQKRDSALVSFSDPEEVARVRENFLRKKLGLTAPDAELDQAVRAVGDKLKADRSKNRVTVYYLLAEHFGKLSAFAA</sequence>
<protein>
    <recommendedName>
        <fullName evidence="3">DUF2853 family protein</fullName>
    </recommendedName>
</protein>
<name>A0A7W6IDG3_9HYPH</name>
<proteinExistence type="predicted"/>